<dbReference type="PANTHER" id="PTHR11786:SF0">
    <property type="entry name" value="ARYLAMINE N-ACETYLTRANSFERASE 4-RELATED"/>
    <property type="match status" value="1"/>
</dbReference>
<keyword evidence="4" id="KW-1185">Reference proteome</keyword>
<dbReference type="Gene3D" id="2.40.128.150">
    <property type="entry name" value="Cysteine proteinases"/>
    <property type="match status" value="1"/>
</dbReference>
<comment type="caution">
    <text evidence="3">The sequence shown here is derived from an EMBL/GenBank/DDBJ whole genome shotgun (WGS) entry which is preliminary data.</text>
</comment>
<dbReference type="PRINTS" id="PR01543">
    <property type="entry name" value="ANATRNSFRASE"/>
</dbReference>
<evidence type="ECO:0000256" key="2">
    <source>
        <dbReference type="RuleBase" id="RU003452"/>
    </source>
</evidence>
<dbReference type="Pfam" id="PF00797">
    <property type="entry name" value="Acetyltransf_2"/>
    <property type="match status" value="1"/>
</dbReference>
<protein>
    <submittedName>
        <fullName evidence="3">Arylamine N-acetyltransferase</fullName>
    </submittedName>
</protein>
<evidence type="ECO:0000313" key="4">
    <source>
        <dbReference type="Proteomes" id="UP001285263"/>
    </source>
</evidence>
<dbReference type="SUPFAM" id="SSF54001">
    <property type="entry name" value="Cysteine proteinases"/>
    <property type="match status" value="1"/>
</dbReference>
<dbReference type="EMBL" id="JAXCLA010000002">
    <property type="protein sequence ID" value="MDY0744372.1"/>
    <property type="molecule type" value="Genomic_DNA"/>
</dbReference>
<evidence type="ECO:0000256" key="1">
    <source>
        <dbReference type="ARBA" id="ARBA00006547"/>
    </source>
</evidence>
<accession>A0ABU5DGU9</accession>
<proteinExistence type="inferred from homology"/>
<organism evidence="3 4">
    <name type="scientific">Roseateles agri</name>
    <dbReference type="NCBI Taxonomy" id="3098619"/>
    <lineage>
        <taxon>Bacteria</taxon>
        <taxon>Pseudomonadati</taxon>
        <taxon>Pseudomonadota</taxon>
        <taxon>Betaproteobacteria</taxon>
        <taxon>Burkholderiales</taxon>
        <taxon>Sphaerotilaceae</taxon>
        <taxon>Roseateles</taxon>
    </lineage>
</organism>
<name>A0ABU5DGU9_9BURK</name>
<dbReference type="InterPro" id="IPR038765">
    <property type="entry name" value="Papain-like_cys_pep_sf"/>
</dbReference>
<comment type="similarity">
    <text evidence="1 2">Belongs to the arylamine N-acetyltransferase family.</text>
</comment>
<reference evidence="3 4" key="1">
    <citation type="submission" date="2023-11" db="EMBL/GenBank/DDBJ databases">
        <title>Paucibacter sp. nov., isolated from fresh soil in Korea.</title>
        <authorList>
            <person name="Le N.T.T."/>
        </authorList>
    </citation>
    <scope>NUCLEOTIDE SEQUENCE [LARGE SCALE GENOMIC DNA]</scope>
    <source>
        <strain evidence="3 4">R3-3</strain>
    </source>
</reference>
<dbReference type="Gene3D" id="3.30.2140.10">
    <property type="entry name" value="Arylamine N-acetyltransferase"/>
    <property type="match status" value="1"/>
</dbReference>
<sequence>MDLDAYFRRIGTDAAGAPSLATLTRLIERHQATLPFENIETLCGRVPALDLDALQRKMLLGRRGGYCFEQNTLFMAVLSDLGYAVRGLEGRVRTGVPAEVSTARTHMALGVTIAGKDWLVDVGFGAFSPPYPLRLEVSVSDGGGGDASHRFVTAPHGELLMQARSFDGWTDGYLIMPSHPLPIDYEMGNWWTATYPNAMLRKNLLVSRAVADGGRLTLFNRRLTLRRPLDGAPQERELRDRNEIAAVLAEDFNLDVAPQDLDAIMERPGLLSPSAA</sequence>
<dbReference type="RefSeq" id="WP_320422260.1">
    <property type="nucleotide sequence ID" value="NZ_JAXCLA010000002.1"/>
</dbReference>
<dbReference type="Proteomes" id="UP001285263">
    <property type="component" value="Unassembled WGS sequence"/>
</dbReference>
<gene>
    <name evidence="3" type="ORF">SNE35_07635</name>
</gene>
<dbReference type="PANTHER" id="PTHR11786">
    <property type="entry name" value="N-HYDROXYARYLAMINE O-ACETYLTRANSFERASE"/>
    <property type="match status" value="1"/>
</dbReference>
<evidence type="ECO:0000313" key="3">
    <source>
        <dbReference type="EMBL" id="MDY0744372.1"/>
    </source>
</evidence>
<dbReference type="InterPro" id="IPR001447">
    <property type="entry name" value="Arylamine_N-AcTrfase"/>
</dbReference>